<accession>A0A922CLE0</accession>
<dbReference type="AlphaFoldDB" id="A0A922CLE0"/>
<reference evidence="2" key="1">
    <citation type="journal article" date="2016" name="Insect Biochem. Mol. Biol.">
        <title>Multifaceted biological insights from a draft genome sequence of the tobacco hornworm moth, Manduca sexta.</title>
        <authorList>
            <person name="Kanost M.R."/>
            <person name="Arrese E.L."/>
            <person name="Cao X."/>
            <person name="Chen Y.R."/>
            <person name="Chellapilla S."/>
            <person name="Goldsmith M.R."/>
            <person name="Grosse-Wilde E."/>
            <person name="Heckel D.G."/>
            <person name="Herndon N."/>
            <person name="Jiang H."/>
            <person name="Papanicolaou A."/>
            <person name="Qu J."/>
            <person name="Soulages J.L."/>
            <person name="Vogel H."/>
            <person name="Walters J."/>
            <person name="Waterhouse R.M."/>
            <person name="Ahn S.J."/>
            <person name="Almeida F.C."/>
            <person name="An C."/>
            <person name="Aqrawi P."/>
            <person name="Bretschneider A."/>
            <person name="Bryant W.B."/>
            <person name="Bucks S."/>
            <person name="Chao H."/>
            <person name="Chevignon G."/>
            <person name="Christen J.M."/>
            <person name="Clarke D.F."/>
            <person name="Dittmer N.T."/>
            <person name="Ferguson L.C.F."/>
            <person name="Garavelou S."/>
            <person name="Gordon K.H.J."/>
            <person name="Gunaratna R.T."/>
            <person name="Han Y."/>
            <person name="Hauser F."/>
            <person name="He Y."/>
            <person name="Heidel-Fischer H."/>
            <person name="Hirsh A."/>
            <person name="Hu Y."/>
            <person name="Jiang H."/>
            <person name="Kalra D."/>
            <person name="Klinner C."/>
            <person name="Konig C."/>
            <person name="Kovar C."/>
            <person name="Kroll A.R."/>
            <person name="Kuwar S.S."/>
            <person name="Lee S.L."/>
            <person name="Lehman R."/>
            <person name="Li K."/>
            <person name="Li Z."/>
            <person name="Liang H."/>
            <person name="Lovelace S."/>
            <person name="Lu Z."/>
            <person name="Mansfield J.H."/>
            <person name="McCulloch K.J."/>
            <person name="Mathew T."/>
            <person name="Morton B."/>
            <person name="Muzny D.M."/>
            <person name="Neunemann D."/>
            <person name="Ongeri F."/>
            <person name="Pauchet Y."/>
            <person name="Pu L.L."/>
            <person name="Pyrousis I."/>
            <person name="Rao X.J."/>
            <person name="Redding A."/>
            <person name="Roesel C."/>
            <person name="Sanchez-Gracia A."/>
            <person name="Schaack S."/>
            <person name="Shukla A."/>
            <person name="Tetreau G."/>
            <person name="Wang Y."/>
            <person name="Xiong G.H."/>
            <person name="Traut W."/>
            <person name="Walsh T.K."/>
            <person name="Worley K.C."/>
            <person name="Wu D."/>
            <person name="Wu W."/>
            <person name="Wu Y.Q."/>
            <person name="Zhang X."/>
            <person name="Zou Z."/>
            <person name="Zucker H."/>
            <person name="Briscoe A.D."/>
            <person name="Burmester T."/>
            <person name="Clem R.J."/>
            <person name="Feyereisen R."/>
            <person name="Grimmelikhuijzen C.J.P."/>
            <person name="Hamodrakas S.J."/>
            <person name="Hansson B.S."/>
            <person name="Huguet E."/>
            <person name="Jermiin L.S."/>
            <person name="Lan Q."/>
            <person name="Lehman H.K."/>
            <person name="Lorenzen M."/>
            <person name="Merzendorfer H."/>
            <person name="Michalopoulos I."/>
            <person name="Morton D.B."/>
            <person name="Muthukrishnan S."/>
            <person name="Oakeshott J.G."/>
            <person name="Palmer W."/>
            <person name="Park Y."/>
            <person name="Passarelli A.L."/>
            <person name="Rozas J."/>
            <person name="Schwartz L.M."/>
            <person name="Smith W."/>
            <person name="Southgate A."/>
            <person name="Vilcinskas A."/>
            <person name="Vogt R."/>
            <person name="Wang P."/>
            <person name="Werren J."/>
            <person name="Yu X.Q."/>
            <person name="Zhou J.J."/>
            <person name="Brown S.J."/>
            <person name="Scherer S.E."/>
            <person name="Richards S."/>
            <person name="Blissard G.W."/>
        </authorList>
    </citation>
    <scope>NUCLEOTIDE SEQUENCE</scope>
</reference>
<dbReference type="Proteomes" id="UP000791440">
    <property type="component" value="Unassembled WGS sequence"/>
</dbReference>
<reference evidence="2" key="2">
    <citation type="submission" date="2020-12" db="EMBL/GenBank/DDBJ databases">
        <authorList>
            <person name="Kanost M."/>
        </authorList>
    </citation>
    <scope>NUCLEOTIDE SEQUENCE</scope>
</reference>
<evidence type="ECO:0000313" key="3">
    <source>
        <dbReference type="Proteomes" id="UP000791440"/>
    </source>
</evidence>
<protein>
    <submittedName>
        <fullName evidence="2">Uncharacterized protein</fullName>
    </submittedName>
</protein>
<comment type="caution">
    <text evidence="2">The sequence shown here is derived from an EMBL/GenBank/DDBJ whole genome shotgun (WGS) entry which is preliminary data.</text>
</comment>
<evidence type="ECO:0000256" key="1">
    <source>
        <dbReference type="SAM" id="MobiDB-lite"/>
    </source>
</evidence>
<sequence length="72" mass="8284">MYELKAGALLTNFVIVWNSFMDIVLEYGLFHPGEMNLGPANKTLFRKDNKGSTSKNERRNVGPKRRKDELII</sequence>
<name>A0A922CLE0_MANSE</name>
<organism evidence="2 3">
    <name type="scientific">Manduca sexta</name>
    <name type="common">Tobacco hawkmoth</name>
    <name type="synonym">Tobacco hornworm</name>
    <dbReference type="NCBI Taxonomy" id="7130"/>
    <lineage>
        <taxon>Eukaryota</taxon>
        <taxon>Metazoa</taxon>
        <taxon>Ecdysozoa</taxon>
        <taxon>Arthropoda</taxon>
        <taxon>Hexapoda</taxon>
        <taxon>Insecta</taxon>
        <taxon>Pterygota</taxon>
        <taxon>Neoptera</taxon>
        <taxon>Endopterygota</taxon>
        <taxon>Lepidoptera</taxon>
        <taxon>Glossata</taxon>
        <taxon>Ditrysia</taxon>
        <taxon>Bombycoidea</taxon>
        <taxon>Sphingidae</taxon>
        <taxon>Sphinginae</taxon>
        <taxon>Sphingini</taxon>
        <taxon>Manduca</taxon>
    </lineage>
</organism>
<feature type="compositionally biased region" description="Basic and acidic residues" evidence="1">
    <location>
        <begin position="45"/>
        <end position="72"/>
    </location>
</feature>
<feature type="region of interest" description="Disordered" evidence="1">
    <location>
        <begin position="41"/>
        <end position="72"/>
    </location>
</feature>
<evidence type="ECO:0000313" key="2">
    <source>
        <dbReference type="EMBL" id="KAG6451280.1"/>
    </source>
</evidence>
<gene>
    <name evidence="2" type="ORF">O3G_MSEX007037</name>
</gene>
<proteinExistence type="predicted"/>
<dbReference type="EMBL" id="JH668403">
    <property type="protein sequence ID" value="KAG6451280.1"/>
    <property type="molecule type" value="Genomic_DNA"/>
</dbReference>
<keyword evidence="3" id="KW-1185">Reference proteome</keyword>